<dbReference type="AlphaFoldDB" id="A0A380G0G2"/>
<keyword evidence="3" id="KW-1185">Reference proteome</keyword>
<name>A0A380G0G2_STAIN</name>
<dbReference type="RefSeq" id="WP_019167413.1">
    <property type="nucleotide sequence ID" value="NZ_CAIB01000032.1"/>
</dbReference>
<evidence type="ECO:0000313" key="2">
    <source>
        <dbReference type="EMBL" id="SUM43723.1"/>
    </source>
</evidence>
<dbReference type="OrthoDB" id="2969231at2"/>
<feature type="transmembrane region" description="Helical" evidence="1">
    <location>
        <begin position="67"/>
        <end position="89"/>
    </location>
</feature>
<evidence type="ECO:0000313" key="3">
    <source>
        <dbReference type="Proteomes" id="UP000255549"/>
    </source>
</evidence>
<feature type="transmembrane region" description="Helical" evidence="1">
    <location>
        <begin position="7"/>
        <end position="31"/>
    </location>
</feature>
<keyword evidence="1" id="KW-0812">Transmembrane</keyword>
<evidence type="ECO:0000256" key="1">
    <source>
        <dbReference type="SAM" id="Phobius"/>
    </source>
</evidence>
<reference evidence="2 3" key="1">
    <citation type="submission" date="2018-06" db="EMBL/GenBank/DDBJ databases">
        <authorList>
            <consortium name="Pathogen Informatics"/>
            <person name="Doyle S."/>
        </authorList>
    </citation>
    <scope>NUCLEOTIDE SEQUENCE [LARGE SCALE GENOMIC DNA]</scope>
    <source>
        <strain evidence="3">NCTC 11048</strain>
    </source>
</reference>
<gene>
    <name evidence="2" type="ORF">NCTC11048_00106</name>
</gene>
<proteinExistence type="predicted"/>
<keyword evidence="1" id="KW-1133">Transmembrane helix</keyword>
<dbReference type="Proteomes" id="UP000255549">
    <property type="component" value="Unassembled WGS sequence"/>
</dbReference>
<organism evidence="2 3">
    <name type="scientific">Staphylococcus intermedius NCTC 11048</name>
    <dbReference type="NCBI Taxonomy" id="1141106"/>
    <lineage>
        <taxon>Bacteria</taxon>
        <taxon>Bacillati</taxon>
        <taxon>Bacillota</taxon>
        <taxon>Bacilli</taxon>
        <taxon>Bacillales</taxon>
        <taxon>Staphylococcaceae</taxon>
        <taxon>Staphylococcus</taxon>
        <taxon>Staphylococcus intermedius group</taxon>
    </lineage>
</organism>
<dbReference type="STRING" id="1141106.GCA_000308095_02428"/>
<protein>
    <submittedName>
        <fullName evidence="2">Uncharacterized protein</fullName>
    </submittedName>
</protein>
<accession>A0A380G0G2</accession>
<keyword evidence="1" id="KW-0472">Membrane</keyword>
<dbReference type="EMBL" id="UHDP01000001">
    <property type="protein sequence ID" value="SUM43723.1"/>
    <property type="molecule type" value="Genomic_DNA"/>
</dbReference>
<sequence>MKNLLYLVNSFFASLIATAIILTISFLIMLFSSGETGYRTTYFGSLYFNSKEKDSGTLGMELGVANFWPIILTVIILSIIFYFSTRFFLKKLKQNDLLS</sequence>